<sequence length="68" mass="7182">MVTSAGRRCGAEFTTQGDRHQSPCQCGGVGRCSTPANLCVGGGYNQHAPPPPSHPTAAQRPRLMHRLL</sequence>
<gene>
    <name evidence="2" type="ORF">E2C01_017956</name>
</gene>
<evidence type="ECO:0000313" key="3">
    <source>
        <dbReference type="Proteomes" id="UP000324222"/>
    </source>
</evidence>
<dbReference type="EMBL" id="VSRR010001384">
    <property type="protein sequence ID" value="MPC24862.1"/>
    <property type="molecule type" value="Genomic_DNA"/>
</dbReference>
<comment type="caution">
    <text evidence="2">The sequence shown here is derived from an EMBL/GenBank/DDBJ whole genome shotgun (WGS) entry which is preliminary data.</text>
</comment>
<proteinExistence type="predicted"/>
<evidence type="ECO:0000313" key="2">
    <source>
        <dbReference type="EMBL" id="MPC24862.1"/>
    </source>
</evidence>
<feature type="region of interest" description="Disordered" evidence="1">
    <location>
        <begin position="43"/>
        <end position="68"/>
    </location>
</feature>
<keyword evidence="3" id="KW-1185">Reference proteome</keyword>
<accession>A0A5B7DT96</accession>
<feature type="region of interest" description="Disordered" evidence="1">
    <location>
        <begin position="1"/>
        <end position="24"/>
    </location>
</feature>
<evidence type="ECO:0000256" key="1">
    <source>
        <dbReference type="SAM" id="MobiDB-lite"/>
    </source>
</evidence>
<name>A0A5B7DT96_PORTR</name>
<protein>
    <submittedName>
        <fullName evidence="2">Uncharacterized protein</fullName>
    </submittedName>
</protein>
<dbReference type="AlphaFoldDB" id="A0A5B7DT96"/>
<dbReference type="Proteomes" id="UP000324222">
    <property type="component" value="Unassembled WGS sequence"/>
</dbReference>
<reference evidence="2 3" key="1">
    <citation type="submission" date="2019-05" db="EMBL/GenBank/DDBJ databases">
        <title>Another draft genome of Portunus trituberculatus and its Hox gene families provides insights of decapod evolution.</title>
        <authorList>
            <person name="Jeong J.-H."/>
            <person name="Song I."/>
            <person name="Kim S."/>
            <person name="Choi T."/>
            <person name="Kim D."/>
            <person name="Ryu S."/>
            <person name="Kim W."/>
        </authorList>
    </citation>
    <scope>NUCLEOTIDE SEQUENCE [LARGE SCALE GENOMIC DNA]</scope>
    <source>
        <tissue evidence="2">Muscle</tissue>
    </source>
</reference>
<organism evidence="2 3">
    <name type="scientific">Portunus trituberculatus</name>
    <name type="common">Swimming crab</name>
    <name type="synonym">Neptunus trituberculatus</name>
    <dbReference type="NCBI Taxonomy" id="210409"/>
    <lineage>
        <taxon>Eukaryota</taxon>
        <taxon>Metazoa</taxon>
        <taxon>Ecdysozoa</taxon>
        <taxon>Arthropoda</taxon>
        <taxon>Crustacea</taxon>
        <taxon>Multicrustacea</taxon>
        <taxon>Malacostraca</taxon>
        <taxon>Eumalacostraca</taxon>
        <taxon>Eucarida</taxon>
        <taxon>Decapoda</taxon>
        <taxon>Pleocyemata</taxon>
        <taxon>Brachyura</taxon>
        <taxon>Eubrachyura</taxon>
        <taxon>Portunoidea</taxon>
        <taxon>Portunidae</taxon>
        <taxon>Portuninae</taxon>
        <taxon>Portunus</taxon>
    </lineage>
</organism>